<evidence type="ECO:0000313" key="2">
    <source>
        <dbReference type="EMBL" id="KAJ1092828.1"/>
    </source>
</evidence>
<accession>A0AAV7LP63</accession>
<evidence type="ECO:0000256" key="1">
    <source>
        <dbReference type="SAM" id="MobiDB-lite"/>
    </source>
</evidence>
<dbReference type="Proteomes" id="UP001066276">
    <property type="component" value="Chromosome 11"/>
</dbReference>
<dbReference type="AlphaFoldDB" id="A0AAV7LP63"/>
<name>A0AAV7LP63_PLEWA</name>
<dbReference type="EMBL" id="JANPWB010000015">
    <property type="protein sequence ID" value="KAJ1092828.1"/>
    <property type="molecule type" value="Genomic_DNA"/>
</dbReference>
<comment type="caution">
    <text evidence="2">The sequence shown here is derived from an EMBL/GenBank/DDBJ whole genome shotgun (WGS) entry which is preliminary data.</text>
</comment>
<reference evidence="2" key="1">
    <citation type="journal article" date="2022" name="bioRxiv">
        <title>Sequencing and chromosome-scale assembly of the giantPleurodeles waltlgenome.</title>
        <authorList>
            <person name="Brown T."/>
            <person name="Elewa A."/>
            <person name="Iarovenko S."/>
            <person name="Subramanian E."/>
            <person name="Araus A.J."/>
            <person name="Petzold A."/>
            <person name="Susuki M."/>
            <person name="Suzuki K.-i.T."/>
            <person name="Hayashi T."/>
            <person name="Toyoda A."/>
            <person name="Oliveira C."/>
            <person name="Osipova E."/>
            <person name="Leigh N.D."/>
            <person name="Simon A."/>
            <person name="Yun M.H."/>
        </authorList>
    </citation>
    <scope>NUCLEOTIDE SEQUENCE</scope>
    <source>
        <strain evidence="2">20211129_DDA</strain>
        <tissue evidence="2">Liver</tissue>
    </source>
</reference>
<gene>
    <name evidence="2" type="ORF">NDU88_005938</name>
</gene>
<sequence>MRCTPLGSLPQRPGNISPPRCVTNQIISLVHSHGPWTSKTAICNALPSSINKAPRAVGPKTRAEGHVAGARAKQACAPRKILTVLRSSEDPDDSEAAKNPKPAATEESEDAKS</sequence>
<proteinExistence type="predicted"/>
<organism evidence="2 3">
    <name type="scientific">Pleurodeles waltl</name>
    <name type="common">Iberian ribbed newt</name>
    <dbReference type="NCBI Taxonomy" id="8319"/>
    <lineage>
        <taxon>Eukaryota</taxon>
        <taxon>Metazoa</taxon>
        <taxon>Chordata</taxon>
        <taxon>Craniata</taxon>
        <taxon>Vertebrata</taxon>
        <taxon>Euteleostomi</taxon>
        <taxon>Amphibia</taxon>
        <taxon>Batrachia</taxon>
        <taxon>Caudata</taxon>
        <taxon>Salamandroidea</taxon>
        <taxon>Salamandridae</taxon>
        <taxon>Pleurodelinae</taxon>
        <taxon>Pleurodeles</taxon>
    </lineage>
</organism>
<protein>
    <submittedName>
        <fullName evidence="2">Uncharacterized protein</fullName>
    </submittedName>
</protein>
<feature type="region of interest" description="Disordered" evidence="1">
    <location>
        <begin position="84"/>
        <end position="113"/>
    </location>
</feature>
<evidence type="ECO:0000313" key="3">
    <source>
        <dbReference type="Proteomes" id="UP001066276"/>
    </source>
</evidence>
<keyword evidence="3" id="KW-1185">Reference proteome</keyword>